<keyword evidence="1" id="KW-1188">Viral release from host cell</keyword>
<evidence type="ECO:0000256" key="1">
    <source>
        <dbReference type="ARBA" id="ARBA00022612"/>
    </source>
</evidence>
<dbReference type="PANTHER" id="PTHR37813">
    <property type="entry name" value="FELS-2 PROPHAGE PROTEIN"/>
    <property type="match status" value="1"/>
</dbReference>
<comment type="caution">
    <text evidence="3">The sequence shown here is derived from an EMBL/GenBank/DDBJ whole genome shotgun (WGS) entry which is preliminary data.</text>
</comment>
<feature type="domain" description="Phage tail tape measure protein" evidence="2">
    <location>
        <begin position="87"/>
        <end position="272"/>
    </location>
</feature>
<sequence length="291" mass="29157">MATLAELIVKIGADAGAFDQGIKGINRKVAKFGKDMTNVGKTLTASVTLPVVALGGAIFKMAGDFEAGMNQVKAVTGATGKDFDALRETAKELGATTKFSATEAAQGMAFLGQAGFDASEIVGAMPGLLSLAAAGNLELGLAADIASNVLSGFGENADQAGRAADILAKTAASSNTSVEQLGQALSVVAPVAKGVGLSMEETAALIGKLGDAGIQSEKAGVALRGMISSLLKPSNDAQKALAKLGVEIRNQDGSIRPLIDVVGDLGAAHASATDFVDIFGRRQQAAAAVLA</sequence>
<evidence type="ECO:0000313" key="3">
    <source>
        <dbReference type="EMBL" id="KKL57491.1"/>
    </source>
</evidence>
<gene>
    <name evidence="3" type="ORF">LCGC14_2234860</name>
</gene>
<dbReference type="Pfam" id="PF10145">
    <property type="entry name" value="PhageMin_Tail"/>
    <property type="match status" value="1"/>
</dbReference>
<dbReference type="EMBL" id="LAZR01030148">
    <property type="protein sequence ID" value="KKL57491.1"/>
    <property type="molecule type" value="Genomic_DNA"/>
</dbReference>
<protein>
    <recommendedName>
        <fullName evidence="2">Phage tail tape measure protein domain-containing protein</fullName>
    </recommendedName>
</protein>
<organism evidence="3">
    <name type="scientific">marine sediment metagenome</name>
    <dbReference type="NCBI Taxonomy" id="412755"/>
    <lineage>
        <taxon>unclassified sequences</taxon>
        <taxon>metagenomes</taxon>
        <taxon>ecological metagenomes</taxon>
    </lineage>
</organism>
<dbReference type="PANTHER" id="PTHR37813:SF1">
    <property type="entry name" value="FELS-2 PROPHAGE PROTEIN"/>
    <property type="match status" value="1"/>
</dbReference>
<reference evidence="3" key="1">
    <citation type="journal article" date="2015" name="Nature">
        <title>Complex archaea that bridge the gap between prokaryotes and eukaryotes.</title>
        <authorList>
            <person name="Spang A."/>
            <person name="Saw J.H."/>
            <person name="Jorgensen S.L."/>
            <person name="Zaremba-Niedzwiedzka K."/>
            <person name="Martijn J."/>
            <person name="Lind A.E."/>
            <person name="van Eijk R."/>
            <person name="Schleper C."/>
            <person name="Guy L."/>
            <person name="Ettema T.J."/>
        </authorList>
    </citation>
    <scope>NUCLEOTIDE SEQUENCE</scope>
</reference>
<accession>A0A0F9DUQ1</accession>
<feature type="non-terminal residue" evidence="3">
    <location>
        <position position="291"/>
    </location>
</feature>
<proteinExistence type="predicted"/>
<dbReference type="AlphaFoldDB" id="A0A0F9DUQ1"/>
<dbReference type="NCBIfam" id="TIGR01760">
    <property type="entry name" value="tape_meas_TP901"/>
    <property type="match status" value="1"/>
</dbReference>
<evidence type="ECO:0000259" key="2">
    <source>
        <dbReference type="Pfam" id="PF10145"/>
    </source>
</evidence>
<dbReference type="InterPro" id="IPR010090">
    <property type="entry name" value="Phage_tape_meas"/>
</dbReference>
<name>A0A0F9DUQ1_9ZZZZ</name>